<evidence type="ECO:0000256" key="1">
    <source>
        <dbReference type="SAM" id="Phobius"/>
    </source>
</evidence>
<dbReference type="PANTHER" id="PTHR10590:SF4">
    <property type="entry name" value="SOLUTE CARRIER FAMILY 28 MEMBER 3"/>
    <property type="match status" value="1"/>
</dbReference>
<reference evidence="4 5" key="1">
    <citation type="submission" date="2019-01" db="EMBL/GenBank/DDBJ databases">
        <title>A draft genome assembly of the solar-powered sea slug Elysia chlorotica.</title>
        <authorList>
            <person name="Cai H."/>
            <person name="Li Q."/>
            <person name="Fang X."/>
            <person name="Li J."/>
            <person name="Curtis N.E."/>
            <person name="Altenburger A."/>
            <person name="Shibata T."/>
            <person name="Feng M."/>
            <person name="Maeda T."/>
            <person name="Schwartz J.A."/>
            <person name="Shigenobu S."/>
            <person name="Lundholm N."/>
            <person name="Nishiyama T."/>
            <person name="Yang H."/>
            <person name="Hasebe M."/>
            <person name="Li S."/>
            <person name="Pierce S.K."/>
            <person name="Wang J."/>
        </authorList>
    </citation>
    <scope>NUCLEOTIDE SEQUENCE [LARGE SCALE GENOMIC DNA]</scope>
    <source>
        <strain evidence="4">EC2010</strain>
        <tissue evidence="4">Whole organism of an adult</tissue>
    </source>
</reference>
<protein>
    <recommendedName>
        <fullName evidence="3">Concentrative nucleoside transporter C-terminal domain-containing protein</fullName>
    </recommendedName>
</protein>
<feature type="signal peptide" evidence="2">
    <location>
        <begin position="1"/>
        <end position="19"/>
    </location>
</feature>
<feature type="domain" description="Concentrative nucleoside transporter C-terminal" evidence="3">
    <location>
        <begin position="1"/>
        <end position="112"/>
    </location>
</feature>
<proteinExistence type="predicted"/>
<dbReference type="InterPro" id="IPR011657">
    <property type="entry name" value="CNT_C_dom"/>
</dbReference>
<evidence type="ECO:0000256" key="2">
    <source>
        <dbReference type="SAM" id="SignalP"/>
    </source>
</evidence>
<feature type="non-terminal residue" evidence="4">
    <location>
        <position position="120"/>
    </location>
</feature>
<dbReference type="OrthoDB" id="6075923at2759"/>
<comment type="caution">
    <text evidence="4">The sequence shown here is derived from an EMBL/GenBank/DDBJ whole genome shotgun (WGS) entry which is preliminary data.</text>
</comment>
<dbReference type="EMBL" id="RQTK01000999">
    <property type="protein sequence ID" value="RUS72935.1"/>
    <property type="molecule type" value="Genomic_DNA"/>
</dbReference>
<evidence type="ECO:0000259" key="3">
    <source>
        <dbReference type="Pfam" id="PF07662"/>
    </source>
</evidence>
<feature type="transmembrane region" description="Helical" evidence="1">
    <location>
        <begin position="55"/>
        <end position="80"/>
    </location>
</feature>
<dbReference type="Pfam" id="PF07662">
    <property type="entry name" value="Nucleos_tra2_C"/>
    <property type="match status" value="1"/>
</dbReference>
<dbReference type="AlphaFoldDB" id="A0A3S0Z866"/>
<keyword evidence="1" id="KW-0472">Membrane</keyword>
<organism evidence="4 5">
    <name type="scientific">Elysia chlorotica</name>
    <name type="common">Eastern emerald elysia</name>
    <name type="synonym">Sea slug</name>
    <dbReference type="NCBI Taxonomy" id="188477"/>
    <lineage>
        <taxon>Eukaryota</taxon>
        <taxon>Metazoa</taxon>
        <taxon>Spiralia</taxon>
        <taxon>Lophotrochozoa</taxon>
        <taxon>Mollusca</taxon>
        <taxon>Gastropoda</taxon>
        <taxon>Heterobranchia</taxon>
        <taxon>Euthyneura</taxon>
        <taxon>Panpulmonata</taxon>
        <taxon>Sacoglossa</taxon>
        <taxon>Placobranchoidea</taxon>
        <taxon>Plakobranchidae</taxon>
        <taxon>Elysia</taxon>
    </lineage>
</organism>
<evidence type="ECO:0000313" key="4">
    <source>
        <dbReference type="EMBL" id="RUS72935.1"/>
    </source>
</evidence>
<keyword evidence="2" id="KW-0732">Signal</keyword>
<dbReference type="GO" id="GO:0005415">
    <property type="term" value="F:nucleoside:sodium symporter activity"/>
    <property type="evidence" value="ECO:0007669"/>
    <property type="project" value="TreeGrafter"/>
</dbReference>
<dbReference type="InterPro" id="IPR008276">
    <property type="entry name" value="C_nuclsd_transpt"/>
</dbReference>
<feature type="non-terminal residue" evidence="4">
    <location>
        <position position="1"/>
    </location>
</feature>
<keyword evidence="1" id="KW-0812">Transmembrane</keyword>
<name>A0A3S0Z866_ELYCH</name>
<gene>
    <name evidence="4" type="ORF">EGW08_019308</name>
</gene>
<dbReference type="Proteomes" id="UP000271974">
    <property type="component" value="Unassembled WGS sequence"/>
</dbReference>
<dbReference type="STRING" id="188477.A0A3S0Z866"/>
<sequence>QLICSYVFWPLAFLMGVDYQDCRVVAELLGIKTFLNEFVVSLQCHMFIPRQDRSIVIATYALCGFSNLASMGVQIGGLGALAPTRKSDMSKIVVRAMIAGNVACFMTACIAGRLHSLFVF</sequence>
<dbReference type="GO" id="GO:0005886">
    <property type="term" value="C:plasma membrane"/>
    <property type="evidence" value="ECO:0007669"/>
    <property type="project" value="TreeGrafter"/>
</dbReference>
<dbReference type="PANTHER" id="PTHR10590">
    <property type="entry name" value="SODIUM/NUCLEOSIDE COTRANSPORTER"/>
    <property type="match status" value="1"/>
</dbReference>
<feature type="transmembrane region" description="Helical" evidence="1">
    <location>
        <begin position="92"/>
        <end position="114"/>
    </location>
</feature>
<keyword evidence="1" id="KW-1133">Transmembrane helix</keyword>
<feature type="chain" id="PRO_5018739515" description="Concentrative nucleoside transporter C-terminal domain-containing protein" evidence="2">
    <location>
        <begin position="20"/>
        <end position="120"/>
    </location>
</feature>
<keyword evidence="5" id="KW-1185">Reference proteome</keyword>
<evidence type="ECO:0000313" key="5">
    <source>
        <dbReference type="Proteomes" id="UP000271974"/>
    </source>
</evidence>
<accession>A0A3S0Z866</accession>